<dbReference type="InterPro" id="IPR011009">
    <property type="entry name" value="Kinase-like_dom_sf"/>
</dbReference>
<evidence type="ECO:0000259" key="9">
    <source>
        <dbReference type="PROSITE" id="PS50011"/>
    </source>
</evidence>
<keyword evidence="8" id="KW-0812">Transmembrane</keyword>
<dbReference type="PROSITE" id="PS00108">
    <property type="entry name" value="PROTEIN_KINASE_ST"/>
    <property type="match status" value="1"/>
</dbReference>
<evidence type="ECO:0000256" key="2">
    <source>
        <dbReference type="ARBA" id="ARBA00022527"/>
    </source>
</evidence>
<feature type="compositionally biased region" description="Low complexity" evidence="7">
    <location>
        <begin position="374"/>
        <end position="388"/>
    </location>
</feature>
<evidence type="ECO:0000313" key="11">
    <source>
        <dbReference type="Proteomes" id="UP000315389"/>
    </source>
</evidence>
<dbReference type="EC" id="2.7.11.1" evidence="1"/>
<dbReference type="SMART" id="SM00220">
    <property type="entry name" value="S_TKc"/>
    <property type="match status" value="1"/>
</dbReference>
<organism evidence="10 11">
    <name type="scientific">Rarobacter faecitabidus</name>
    <dbReference type="NCBI Taxonomy" id="13243"/>
    <lineage>
        <taxon>Bacteria</taxon>
        <taxon>Bacillati</taxon>
        <taxon>Actinomycetota</taxon>
        <taxon>Actinomycetes</taxon>
        <taxon>Micrococcales</taxon>
        <taxon>Rarobacteraceae</taxon>
        <taxon>Rarobacter</taxon>
    </lineage>
</organism>
<sequence>MAIVPVPGLILGERYRLVRQLAVGGMGQVWVAQDTSLSREVAIKVLKPEFAGNADFLRRLRTEARNAASLSHSGIAQLFDYGERDGIGYLVLELVLGEPMSDLLERSPVLPLDRALDILSQTARALHSAHISGVVHRDVKPGNILLDRQGIVKITDFGVSLAADQAPMTATGMVMGTAQYLSPEQAVGRPATPSSDIYALGVIGFEALVGHRPFTGKTAVDIAVAHVNEPVPALPASVPPDVASLIGRMLAKDPSVRPRSGAQLAIMLDELSAKYQSSPWLGAIGSTSGPQPRVPSAAPLDPRAEPRRRSNASNSQPRRTPVQGTPVGRAQAGAAARRAEPAEQRGSAGNAPVQSPALGQGARHDASAGGAATPRARSQASGSSREASSPPPLRRGAPRGSDPDLTTRTPRQGSSRARAGQRPEGPERAAAAKHTSTTTGQRWGRISWQAIVLGMLILAALIGSIIGVVNSGRNTAAGQGMKMGISAVRTDEGTTVRQQYRVTVAPRPTLPVADGARALAIPTTVKDI</sequence>
<accession>A0A542ZPL6</accession>
<evidence type="ECO:0000256" key="8">
    <source>
        <dbReference type="SAM" id="Phobius"/>
    </source>
</evidence>
<dbReference type="GO" id="GO:0004674">
    <property type="term" value="F:protein serine/threonine kinase activity"/>
    <property type="evidence" value="ECO:0007669"/>
    <property type="project" value="UniProtKB-KW"/>
</dbReference>
<keyword evidence="8" id="KW-0472">Membrane</keyword>
<keyword evidence="3" id="KW-0808">Transferase</keyword>
<evidence type="ECO:0000256" key="7">
    <source>
        <dbReference type="SAM" id="MobiDB-lite"/>
    </source>
</evidence>
<evidence type="ECO:0000256" key="5">
    <source>
        <dbReference type="ARBA" id="ARBA00022777"/>
    </source>
</evidence>
<dbReference type="Gene3D" id="3.30.200.20">
    <property type="entry name" value="Phosphorylase Kinase, domain 1"/>
    <property type="match status" value="1"/>
</dbReference>
<protein>
    <recommendedName>
        <fullName evidence="1">non-specific serine/threonine protein kinase</fullName>
        <ecNumber evidence="1">2.7.11.1</ecNumber>
    </recommendedName>
</protein>
<dbReference type="Proteomes" id="UP000315389">
    <property type="component" value="Unassembled WGS sequence"/>
</dbReference>
<evidence type="ECO:0000256" key="3">
    <source>
        <dbReference type="ARBA" id="ARBA00022679"/>
    </source>
</evidence>
<comment type="caution">
    <text evidence="10">The sequence shown here is derived from an EMBL/GenBank/DDBJ whole genome shotgun (WGS) entry which is preliminary data.</text>
</comment>
<dbReference type="FunFam" id="1.10.510.10:FF:000021">
    <property type="entry name" value="Serine/threonine protein kinase"/>
    <property type="match status" value="1"/>
</dbReference>
<dbReference type="InterPro" id="IPR008271">
    <property type="entry name" value="Ser/Thr_kinase_AS"/>
</dbReference>
<dbReference type="OrthoDB" id="9762169at2"/>
<keyword evidence="8" id="KW-1133">Transmembrane helix</keyword>
<proteinExistence type="predicted"/>
<dbReference type="CDD" id="cd14014">
    <property type="entry name" value="STKc_PknB_like"/>
    <property type="match status" value="1"/>
</dbReference>
<gene>
    <name evidence="10" type="ORF">FB461_1818</name>
</gene>
<feature type="transmembrane region" description="Helical" evidence="8">
    <location>
        <begin position="446"/>
        <end position="469"/>
    </location>
</feature>
<keyword evidence="4" id="KW-0547">Nucleotide-binding</keyword>
<dbReference type="RefSeq" id="WP_142121257.1">
    <property type="nucleotide sequence ID" value="NZ_BAAASV010000002.1"/>
</dbReference>
<dbReference type="PROSITE" id="PS50011">
    <property type="entry name" value="PROTEIN_KINASE_DOM"/>
    <property type="match status" value="1"/>
</dbReference>
<dbReference type="GO" id="GO:0005524">
    <property type="term" value="F:ATP binding"/>
    <property type="evidence" value="ECO:0007669"/>
    <property type="project" value="UniProtKB-KW"/>
</dbReference>
<dbReference type="Gene3D" id="1.10.510.10">
    <property type="entry name" value="Transferase(Phosphotransferase) domain 1"/>
    <property type="match status" value="1"/>
</dbReference>
<feature type="domain" description="Protein kinase" evidence="9">
    <location>
        <begin position="15"/>
        <end position="281"/>
    </location>
</feature>
<dbReference type="SUPFAM" id="SSF56112">
    <property type="entry name" value="Protein kinase-like (PK-like)"/>
    <property type="match status" value="1"/>
</dbReference>
<evidence type="ECO:0000256" key="4">
    <source>
        <dbReference type="ARBA" id="ARBA00022741"/>
    </source>
</evidence>
<feature type="region of interest" description="Disordered" evidence="7">
    <location>
        <begin position="282"/>
        <end position="441"/>
    </location>
</feature>
<keyword evidence="2" id="KW-0723">Serine/threonine-protein kinase</keyword>
<dbReference type="PANTHER" id="PTHR43289:SF6">
    <property type="entry name" value="SERINE_THREONINE-PROTEIN KINASE NEKL-3"/>
    <property type="match status" value="1"/>
</dbReference>
<name>A0A542ZPL6_RARFA</name>
<dbReference type="AlphaFoldDB" id="A0A542ZPL6"/>
<keyword evidence="6" id="KW-0067">ATP-binding</keyword>
<evidence type="ECO:0000256" key="6">
    <source>
        <dbReference type="ARBA" id="ARBA00022840"/>
    </source>
</evidence>
<dbReference type="Pfam" id="PF00069">
    <property type="entry name" value="Pkinase"/>
    <property type="match status" value="1"/>
</dbReference>
<reference evidence="10 11" key="1">
    <citation type="submission" date="2019-06" db="EMBL/GenBank/DDBJ databases">
        <title>Sequencing the genomes of 1000 actinobacteria strains.</title>
        <authorList>
            <person name="Klenk H.-P."/>
        </authorList>
    </citation>
    <scope>NUCLEOTIDE SEQUENCE [LARGE SCALE GENOMIC DNA]</scope>
    <source>
        <strain evidence="10 11">DSM 4813</strain>
    </source>
</reference>
<feature type="compositionally biased region" description="Polar residues" evidence="7">
    <location>
        <begin position="404"/>
        <end position="415"/>
    </location>
</feature>
<keyword evidence="11" id="KW-1185">Reference proteome</keyword>
<dbReference type="EMBL" id="VFOS01000002">
    <property type="protein sequence ID" value="TQL62179.1"/>
    <property type="molecule type" value="Genomic_DNA"/>
</dbReference>
<evidence type="ECO:0000313" key="10">
    <source>
        <dbReference type="EMBL" id="TQL62179.1"/>
    </source>
</evidence>
<keyword evidence="5 10" id="KW-0418">Kinase</keyword>
<evidence type="ECO:0000256" key="1">
    <source>
        <dbReference type="ARBA" id="ARBA00012513"/>
    </source>
</evidence>
<dbReference type="InterPro" id="IPR000719">
    <property type="entry name" value="Prot_kinase_dom"/>
</dbReference>
<dbReference type="PANTHER" id="PTHR43289">
    <property type="entry name" value="MITOGEN-ACTIVATED PROTEIN KINASE KINASE KINASE 20-RELATED"/>
    <property type="match status" value="1"/>
</dbReference>